<dbReference type="PROSITE" id="PS51186">
    <property type="entry name" value="GNAT"/>
    <property type="match status" value="1"/>
</dbReference>
<dbReference type="AlphaFoldDB" id="A0A7Y6A296"/>
<dbReference type="InterPro" id="IPR027365">
    <property type="entry name" value="GNAT_acetyltra_YdfB-like"/>
</dbReference>
<keyword evidence="2" id="KW-0808">Transferase</keyword>
<sequence>MDERRNTARQALASVPVNAMFAQAALDLGAPLWSDREADARAFHVVHPYGMSFVWGPAVDEAFPLVVSHLAGRRAGEEWLQVEPRWTGLGWDDALRVADASSPGCGGVTTARHTRVNFAFDEAAHAVRRGESVPPDGWVARRATAEDFGWAGSVVPSRFWSDAGSFLAQGGGVALARGDEVGAMAFASYRQGSRVELGIETAPPWRRRGFAAAAAATMIDVALDAGLVPVWSCREDNVGSFRLATALGFTPTTRTPYFHLVASGRGGLAS</sequence>
<proteinExistence type="predicted"/>
<dbReference type="Proteomes" id="UP000565724">
    <property type="component" value="Unassembled WGS sequence"/>
</dbReference>
<evidence type="ECO:0000313" key="3">
    <source>
        <dbReference type="Proteomes" id="UP000565724"/>
    </source>
</evidence>
<reference evidence="2 3" key="1">
    <citation type="submission" date="2020-05" db="EMBL/GenBank/DDBJ databases">
        <title>Genome Sequencing of Type Strains.</title>
        <authorList>
            <person name="Lemaire J.F."/>
            <person name="Inderbitzin P."/>
            <person name="Gregorio O.A."/>
            <person name="Collins S.B."/>
            <person name="Wespe N."/>
            <person name="Knight-Connoni V."/>
        </authorList>
    </citation>
    <scope>NUCLEOTIDE SEQUENCE [LARGE SCALE GENOMIC DNA]</scope>
    <source>
        <strain evidence="2 3">ATCC 25174</strain>
    </source>
</reference>
<comment type="caution">
    <text evidence="2">The sequence shown here is derived from an EMBL/GenBank/DDBJ whole genome shotgun (WGS) entry which is preliminary data.</text>
</comment>
<accession>A0A7Y6A296</accession>
<keyword evidence="3" id="KW-1185">Reference proteome</keyword>
<dbReference type="InterPro" id="IPR016181">
    <property type="entry name" value="Acyl_CoA_acyltransferase"/>
</dbReference>
<dbReference type="InterPro" id="IPR000182">
    <property type="entry name" value="GNAT_dom"/>
</dbReference>
<protein>
    <submittedName>
        <fullName evidence="2">GNAT family N-acetyltransferase</fullName>
    </submittedName>
</protein>
<dbReference type="Pfam" id="PF12746">
    <property type="entry name" value="GNAT_acetyltran"/>
    <property type="match status" value="1"/>
</dbReference>
<organism evidence="2 3">
    <name type="scientific">Cellulomonas humilata</name>
    <dbReference type="NCBI Taxonomy" id="144055"/>
    <lineage>
        <taxon>Bacteria</taxon>
        <taxon>Bacillati</taxon>
        <taxon>Actinomycetota</taxon>
        <taxon>Actinomycetes</taxon>
        <taxon>Micrococcales</taxon>
        <taxon>Cellulomonadaceae</taxon>
        <taxon>Cellulomonas</taxon>
    </lineage>
</organism>
<name>A0A7Y6A296_9CELL</name>
<dbReference type="GO" id="GO:0016747">
    <property type="term" value="F:acyltransferase activity, transferring groups other than amino-acyl groups"/>
    <property type="evidence" value="ECO:0007669"/>
    <property type="project" value="InterPro"/>
</dbReference>
<dbReference type="RefSeq" id="WP_175348400.1">
    <property type="nucleotide sequence ID" value="NZ_JABMCI010000067.1"/>
</dbReference>
<feature type="domain" description="N-acetyltransferase" evidence="1">
    <location>
        <begin position="128"/>
        <end position="270"/>
    </location>
</feature>
<dbReference type="EMBL" id="JABMCI010000067">
    <property type="protein sequence ID" value="NUU18479.1"/>
    <property type="molecule type" value="Genomic_DNA"/>
</dbReference>
<evidence type="ECO:0000313" key="2">
    <source>
        <dbReference type="EMBL" id="NUU18479.1"/>
    </source>
</evidence>
<evidence type="ECO:0000259" key="1">
    <source>
        <dbReference type="PROSITE" id="PS51186"/>
    </source>
</evidence>
<dbReference type="Gene3D" id="3.40.630.30">
    <property type="match status" value="1"/>
</dbReference>
<dbReference type="SUPFAM" id="SSF55729">
    <property type="entry name" value="Acyl-CoA N-acyltransferases (Nat)"/>
    <property type="match status" value="1"/>
</dbReference>
<gene>
    <name evidence="2" type="ORF">HP550_14575</name>
</gene>